<dbReference type="SUPFAM" id="SSF48452">
    <property type="entry name" value="TPR-like"/>
    <property type="match status" value="1"/>
</dbReference>
<dbReference type="Pfam" id="PF13181">
    <property type="entry name" value="TPR_8"/>
    <property type="match status" value="1"/>
</dbReference>
<dbReference type="EMBL" id="CP073078">
    <property type="protein sequence ID" value="QUD86826.1"/>
    <property type="molecule type" value="Genomic_DNA"/>
</dbReference>
<dbReference type="PANTHER" id="PTHR44858:SF1">
    <property type="entry name" value="UDP-N-ACETYLGLUCOSAMINE--PEPTIDE N-ACETYLGLUCOSAMINYLTRANSFERASE SPINDLY-RELATED"/>
    <property type="match status" value="1"/>
</dbReference>
<proteinExistence type="predicted"/>
<dbReference type="PANTHER" id="PTHR44858">
    <property type="entry name" value="TETRATRICOPEPTIDE REPEAT PROTEIN 6"/>
    <property type="match status" value="1"/>
</dbReference>
<dbReference type="InterPro" id="IPR050498">
    <property type="entry name" value="Ycf3"/>
</dbReference>
<keyword evidence="5" id="KW-1185">Reference proteome</keyword>
<feature type="repeat" description="TPR" evidence="3">
    <location>
        <begin position="176"/>
        <end position="209"/>
    </location>
</feature>
<protein>
    <submittedName>
        <fullName evidence="4">Tetratricopeptide repeat protein</fullName>
    </submittedName>
</protein>
<evidence type="ECO:0000256" key="1">
    <source>
        <dbReference type="ARBA" id="ARBA00022737"/>
    </source>
</evidence>
<dbReference type="Gene3D" id="1.25.40.10">
    <property type="entry name" value="Tetratricopeptide repeat domain"/>
    <property type="match status" value="3"/>
</dbReference>
<dbReference type="Pfam" id="PF13432">
    <property type="entry name" value="TPR_16"/>
    <property type="match status" value="2"/>
</dbReference>
<dbReference type="KEGG" id="caul:KCG34_17335"/>
<evidence type="ECO:0000256" key="3">
    <source>
        <dbReference type="PROSITE-ProRule" id="PRU00339"/>
    </source>
</evidence>
<dbReference type="InterPro" id="IPR011990">
    <property type="entry name" value="TPR-like_helical_dom_sf"/>
</dbReference>
<dbReference type="Proteomes" id="UP000676409">
    <property type="component" value="Chromosome"/>
</dbReference>
<feature type="repeat" description="TPR" evidence="3">
    <location>
        <begin position="210"/>
        <end position="243"/>
    </location>
</feature>
<evidence type="ECO:0000313" key="4">
    <source>
        <dbReference type="EMBL" id="QUD86826.1"/>
    </source>
</evidence>
<keyword evidence="2 3" id="KW-0802">TPR repeat</keyword>
<dbReference type="SMART" id="SM00028">
    <property type="entry name" value="TPR"/>
    <property type="match status" value="7"/>
</dbReference>
<evidence type="ECO:0000313" key="5">
    <source>
        <dbReference type="Proteomes" id="UP000676409"/>
    </source>
</evidence>
<accession>A0A975FX89</accession>
<dbReference type="RefSeq" id="WP_211936878.1">
    <property type="nucleotide sequence ID" value="NZ_CP073078.1"/>
</dbReference>
<organism evidence="4 5">
    <name type="scientific">Phenylobacterium montanum</name>
    <dbReference type="NCBI Taxonomy" id="2823693"/>
    <lineage>
        <taxon>Bacteria</taxon>
        <taxon>Pseudomonadati</taxon>
        <taxon>Pseudomonadota</taxon>
        <taxon>Alphaproteobacteria</taxon>
        <taxon>Caulobacterales</taxon>
        <taxon>Caulobacteraceae</taxon>
        <taxon>Phenylobacterium</taxon>
    </lineage>
</organism>
<dbReference type="PROSITE" id="PS50005">
    <property type="entry name" value="TPR"/>
    <property type="match status" value="4"/>
</dbReference>
<evidence type="ECO:0000256" key="2">
    <source>
        <dbReference type="ARBA" id="ARBA00022803"/>
    </source>
</evidence>
<name>A0A975FX89_9CAUL</name>
<feature type="repeat" description="TPR" evidence="3">
    <location>
        <begin position="68"/>
        <end position="101"/>
    </location>
</feature>
<sequence length="357" mass="38920">MNALLSGDSMNRRVFGATGLVCLFLAGAVAAQTTRENWIRCENADNAPVAVAACDEILRQRLAPSDRVIALTDRGASYLNEGRVNLAINDFDEALVLNPQYLEALINRAGALMHQGDRARAANDYSAIVAINSHFFSAEDFLSRGIAHEHLGQFDLAIEDYSSAIQRRPKISHTLYGAYLMRGSAYAHTGSPELAIADYNQANKIEPDDAEIYLYRGQAYGQAKDFSHAIADIDQALVQRPNWNAALTAGCRFRAIVNRDLDAAANYCDLAVRRSGGSIIDLDSRGLVRLQQHRFSEAWTDFDAVVRVQPAAAHSLYGRGLAALRLGRMAEGQADIAAAAKLDAKIADTYSAYGQRP</sequence>
<feature type="repeat" description="TPR" evidence="3">
    <location>
        <begin position="138"/>
        <end position="171"/>
    </location>
</feature>
<gene>
    <name evidence="4" type="ORF">KCG34_17335</name>
</gene>
<dbReference type="Pfam" id="PF13414">
    <property type="entry name" value="TPR_11"/>
    <property type="match status" value="1"/>
</dbReference>
<keyword evidence="1" id="KW-0677">Repeat</keyword>
<reference evidence="4" key="1">
    <citation type="submission" date="2021-04" db="EMBL/GenBank/DDBJ databases">
        <title>The complete genome sequence of Caulobacter sp. S6.</title>
        <authorList>
            <person name="Tang Y."/>
            <person name="Ouyang W."/>
            <person name="Liu Q."/>
            <person name="Huang B."/>
            <person name="Guo Z."/>
            <person name="Lei P."/>
        </authorList>
    </citation>
    <scope>NUCLEOTIDE SEQUENCE</scope>
    <source>
        <strain evidence="4">S6</strain>
    </source>
</reference>
<dbReference type="InterPro" id="IPR019734">
    <property type="entry name" value="TPR_rpt"/>
</dbReference>
<dbReference type="AlphaFoldDB" id="A0A975FX89"/>